<sequence length="575" mass="60419">MGRETVVKAFADIRAALAVLNAEVDACGSETFSAADPLAGLADGNLDILAGAKEAEAGLAGLKARAAMKYVDTAHALAPPGAPVQAREMAIAAEIGAVLTIGPRAASAFLSESHALTTTLPLTLSALQAGSLSWQHARGMADEAATLDPAGAAALEAHFLDPDTPRPATAATIGEMPAHRFRHKARTWRERHHAESIEKRHAKGVADRRVEYRPDQDGMAWLSAYLPAHQAMAGWNRLNALARAAQGPNEPRTFTQIRADTFAQAILSSGTNGGSGDGSSVPADTSAVNGASSRVDGDSPSVLAGNGASDSGGARASDGAGAGAATDSAPSSSIRAQVLITVPVFSLMGLTDEPAMLDGFGPIPPSMARKLVADGADSFHRVLVNPRDGAPLEIGRTSYRVTKAMRNWLRLRDGTCPFPGCSNSSLDNEADHLLAWHHGGTTGISNLGQPCPKHHKLRHTTGWTPTPATKNEPPGWTSPTGRHYKSEHQDWEPPHLPGWLASSWMTDVREPGRGSVGHAANTGMPDDEDPPLVDLPEFEIPEDPGVAECDLPQDHFGEFYLMLALSGHVVAETRE</sequence>
<dbReference type="SMART" id="SM00507">
    <property type="entry name" value="HNHc"/>
    <property type="match status" value="1"/>
</dbReference>
<dbReference type="RefSeq" id="WP_406632963.1">
    <property type="nucleotide sequence ID" value="NZ_CP148033.1"/>
</dbReference>
<dbReference type="EMBL" id="CP148033">
    <property type="protein sequence ID" value="WXK91764.1"/>
    <property type="molecule type" value="Genomic_DNA"/>
</dbReference>
<evidence type="ECO:0000256" key="1">
    <source>
        <dbReference type="SAM" id="MobiDB-lite"/>
    </source>
</evidence>
<feature type="region of interest" description="Disordered" evidence="1">
    <location>
        <begin position="458"/>
        <end position="490"/>
    </location>
</feature>
<dbReference type="CDD" id="cd00085">
    <property type="entry name" value="HNHc"/>
    <property type="match status" value="1"/>
</dbReference>
<organism evidence="3 4">
    <name type="scientific">Pseudarthrobacter quantipunctorum</name>
    <dbReference type="NCBI Taxonomy" id="3128980"/>
    <lineage>
        <taxon>Bacteria</taxon>
        <taxon>Bacillati</taxon>
        <taxon>Actinomycetota</taxon>
        <taxon>Actinomycetes</taxon>
        <taxon>Micrococcales</taxon>
        <taxon>Micrococcaceae</taxon>
        <taxon>Pseudarthrobacter</taxon>
    </lineage>
</organism>
<evidence type="ECO:0000313" key="3">
    <source>
        <dbReference type="EMBL" id="WXK91764.1"/>
    </source>
</evidence>
<reference evidence="3 4" key="1">
    <citation type="submission" date="2024-03" db="EMBL/GenBank/DDBJ databases">
        <title>Rhodococcus navarretei sp. nov. and Pseudarthrobacter quantumdoti sp. nov., two new species with the ability to biosynthesize Quantum Dots isolated from soil samples at Union Glacier, Antarctica.</title>
        <authorList>
            <person name="Vargas M."/>
        </authorList>
    </citation>
    <scope>NUCLEOTIDE SEQUENCE [LARGE SCALE GENOMIC DNA]</scope>
    <source>
        <strain evidence="3 4">RC-2-3</strain>
    </source>
</reference>
<proteinExistence type="predicted"/>
<protein>
    <submittedName>
        <fullName evidence="3">DUF222 domain-containing protein</fullName>
    </submittedName>
</protein>
<name>A0ABZ2R1K4_9MICC</name>
<dbReference type="InterPro" id="IPR003870">
    <property type="entry name" value="DUF222"/>
</dbReference>
<feature type="compositionally biased region" description="Polar residues" evidence="1">
    <location>
        <begin position="282"/>
        <end position="292"/>
    </location>
</feature>
<feature type="compositionally biased region" description="Low complexity" evidence="1">
    <location>
        <begin position="304"/>
        <end position="328"/>
    </location>
</feature>
<feature type="region of interest" description="Disordered" evidence="1">
    <location>
        <begin position="268"/>
        <end position="328"/>
    </location>
</feature>
<evidence type="ECO:0000313" key="4">
    <source>
        <dbReference type="Proteomes" id="UP001623384"/>
    </source>
</evidence>
<gene>
    <name evidence="3" type="ORF">WHH00_11740</name>
</gene>
<evidence type="ECO:0000259" key="2">
    <source>
        <dbReference type="SMART" id="SM00507"/>
    </source>
</evidence>
<keyword evidence="4" id="KW-1185">Reference proteome</keyword>
<dbReference type="Proteomes" id="UP001623384">
    <property type="component" value="Chromosome"/>
</dbReference>
<accession>A0ABZ2R1K4</accession>
<dbReference type="Pfam" id="PF02720">
    <property type="entry name" value="DUF222"/>
    <property type="match status" value="1"/>
</dbReference>
<feature type="domain" description="HNH nuclease" evidence="2">
    <location>
        <begin position="404"/>
        <end position="456"/>
    </location>
</feature>
<dbReference type="InterPro" id="IPR003615">
    <property type="entry name" value="HNH_nuc"/>
</dbReference>